<evidence type="ECO:0000256" key="5">
    <source>
        <dbReference type="ARBA" id="ARBA00048340"/>
    </source>
</evidence>
<evidence type="ECO:0000256" key="6">
    <source>
        <dbReference type="SAM" id="MobiDB-lite"/>
    </source>
</evidence>
<dbReference type="Proteomes" id="UP000596660">
    <property type="component" value="Unplaced"/>
</dbReference>
<feature type="region of interest" description="Disordered" evidence="6">
    <location>
        <begin position="307"/>
        <end position="329"/>
    </location>
</feature>
<dbReference type="InterPro" id="IPR036291">
    <property type="entry name" value="NAD(P)-bd_dom_sf"/>
</dbReference>
<evidence type="ECO:0000313" key="7">
    <source>
        <dbReference type="EnsemblPlants" id="AUR62040866-RA:cds"/>
    </source>
</evidence>
<dbReference type="InterPro" id="IPR045017">
    <property type="entry name" value="DECR2-like"/>
</dbReference>
<comment type="catalytic activity">
    <reaction evidence="5">
        <text>a (2E,4Z)-dienoyl-CoA + NADPH + H(+) = a 4,5-saturated-(3E)-enoyl-CoA + NADP(+)</text>
        <dbReference type="Rhea" id="RHEA:61892"/>
        <dbReference type="ChEBI" id="CHEBI:15378"/>
        <dbReference type="ChEBI" id="CHEBI:57783"/>
        <dbReference type="ChEBI" id="CHEBI:58349"/>
        <dbReference type="ChEBI" id="CHEBI:85099"/>
        <dbReference type="ChEBI" id="CHEBI:85493"/>
        <dbReference type="EC" id="1.3.1.124"/>
    </reaction>
</comment>
<feature type="compositionally biased region" description="Basic and acidic residues" evidence="6">
    <location>
        <begin position="8"/>
        <end position="40"/>
    </location>
</feature>
<dbReference type="GO" id="GO:0005777">
    <property type="term" value="C:peroxisome"/>
    <property type="evidence" value="ECO:0007669"/>
    <property type="project" value="TreeGrafter"/>
</dbReference>
<keyword evidence="2" id="KW-0560">Oxidoreductase</keyword>
<dbReference type="PRINTS" id="PR00081">
    <property type="entry name" value="GDHRDH"/>
</dbReference>
<evidence type="ECO:0000256" key="4">
    <source>
        <dbReference type="ARBA" id="ARBA00048009"/>
    </source>
</evidence>
<dbReference type="Gramene" id="AUR62040866-RA">
    <property type="protein sequence ID" value="AUR62040866-RA:cds"/>
    <property type="gene ID" value="AUR62040866"/>
</dbReference>
<dbReference type="Pfam" id="PF13561">
    <property type="entry name" value="adh_short_C2"/>
    <property type="match status" value="1"/>
</dbReference>
<dbReference type="SUPFAM" id="SSF51735">
    <property type="entry name" value="NAD(P)-binding Rossmann-fold domains"/>
    <property type="match status" value="1"/>
</dbReference>
<accession>A0A803N5J3</accession>
<proteinExistence type="predicted"/>
<reference evidence="7" key="2">
    <citation type="submission" date="2021-03" db="UniProtKB">
        <authorList>
            <consortium name="EnsemblPlants"/>
        </authorList>
    </citation>
    <scope>IDENTIFICATION</scope>
</reference>
<dbReference type="InterPro" id="IPR002347">
    <property type="entry name" value="SDR_fam"/>
</dbReference>
<keyword evidence="1" id="KW-0521">NADP</keyword>
<evidence type="ECO:0000313" key="8">
    <source>
        <dbReference type="Proteomes" id="UP000596660"/>
    </source>
</evidence>
<dbReference type="EnsemblPlants" id="AUR62040866-RA">
    <property type="protein sequence ID" value="AUR62040866-RA:cds"/>
    <property type="gene ID" value="AUR62040866"/>
</dbReference>
<name>A0A803N5J3_CHEQI</name>
<keyword evidence="8" id="KW-1185">Reference proteome</keyword>
<dbReference type="GO" id="GO:0008670">
    <property type="term" value="F:2,4-dienoyl-CoA reductase (NADPH) activity"/>
    <property type="evidence" value="ECO:0007669"/>
    <property type="project" value="InterPro"/>
</dbReference>
<evidence type="ECO:0000256" key="1">
    <source>
        <dbReference type="ARBA" id="ARBA00022857"/>
    </source>
</evidence>
<protein>
    <recommendedName>
        <fullName evidence="3">2,4-dienoyl-CoA reductase [(3E)-enoyl-CoA-producing]</fullName>
        <ecNumber evidence="3">1.3.1.124</ecNumber>
    </recommendedName>
</protein>
<evidence type="ECO:0000256" key="2">
    <source>
        <dbReference type="ARBA" id="ARBA00023002"/>
    </source>
</evidence>
<reference evidence="7" key="1">
    <citation type="journal article" date="2017" name="Nature">
        <title>The genome of Chenopodium quinoa.</title>
        <authorList>
            <person name="Jarvis D.E."/>
            <person name="Ho Y.S."/>
            <person name="Lightfoot D.J."/>
            <person name="Schmoeckel S.M."/>
            <person name="Li B."/>
            <person name="Borm T.J.A."/>
            <person name="Ohyanagi H."/>
            <person name="Mineta K."/>
            <person name="Michell C.T."/>
            <person name="Saber N."/>
            <person name="Kharbatia N.M."/>
            <person name="Rupper R.R."/>
            <person name="Sharp A.R."/>
            <person name="Dally N."/>
            <person name="Boughton B.A."/>
            <person name="Woo Y.H."/>
            <person name="Gao G."/>
            <person name="Schijlen E.G.W.M."/>
            <person name="Guo X."/>
            <person name="Momin A.A."/>
            <person name="Negrao S."/>
            <person name="Al-Babili S."/>
            <person name="Gehring C."/>
            <person name="Roessner U."/>
            <person name="Jung C."/>
            <person name="Murphy K."/>
            <person name="Arold S.T."/>
            <person name="Gojobori T."/>
            <person name="van der Linden C.G."/>
            <person name="van Loo E.N."/>
            <person name="Jellen E.N."/>
            <person name="Maughan P.J."/>
            <person name="Tester M."/>
        </authorList>
    </citation>
    <scope>NUCLEOTIDE SEQUENCE [LARGE SCALE GENOMIC DNA]</scope>
    <source>
        <strain evidence="7">cv. PI 614886</strain>
    </source>
</reference>
<dbReference type="EC" id="1.3.1.124" evidence="3"/>
<dbReference type="PANTHER" id="PTHR43296:SF2">
    <property type="entry name" value="PEROXISOMAL 2,4-DIENOYL-COA REDUCTASE [(3E)-ENOYL-COA-PRODUCING]"/>
    <property type="match status" value="1"/>
</dbReference>
<feature type="region of interest" description="Disordered" evidence="6">
    <location>
        <begin position="1"/>
        <end position="40"/>
    </location>
</feature>
<organism evidence="7 8">
    <name type="scientific">Chenopodium quinoa</name>
    <name type="common">Quinoa</name>
    <dbReference type="NCBI Taxonomy" id="63459"/>
    <lineage>
        <taxon>Eukaryota</taxon>
        <taxon>Viridiplantae</taxon>
        <taxon>Streptophyta</taxon>
        <taxon>Embryophyta</taxon>
        <taxon>Tracheophyta</taxon>
        <taxon>Spermatophyta</taxon>
        <taxon>Magnoliopsida</taxon>
        <taxon>eudicotyledons</taxon>
        <taxon>Gunneridae</taxon>
        <taxon>Pentapetalae</taxon>
        <taxon>Caryophyllales</taxon>
        <taxon>Chenopodiaceae</taxon>
        <taxon>Chenopodioideae</taxon>
        <taxon>Atripliceae</taxon>
        <taxon>Chenopodium</taxon>
    </lineage>
</organism>
<sequence>MEAIQKTLTERFNKNQEEAARKNREAIEESNRKDLASIDEATQKIEGRMNRFRDDQNQQNALMKNNQDNFFDEIRGMMATLKDKGKTPIAVDEEVEQQLGAGGLKEPPLGAGGSNEPPQVMDIDSVGTFTMCHEALKYLKKGGPGRKSSSGGLILNISATLHYTASWYQIHVSAAKAAVDATTRNLALEWGTDYDIRVNGIAPGPIGDTPGMSKLAPEEITSKAKDYMPLYKLGEKWDIAMAAVYLASDAGKYVNGSTLPVDGGLWLSRPRHLPKDAVKELSRVVEKKSRSAPVGLPKSKLATCPGINENLSRYGKGTTPQQQAPRHGRNRHNMVDTAMTWQQTL</sequence>
<comment type="catalytic activity">
    <reaction evidence="4">
        <text>a (2E,4E)-dienoyl-CoA + NADPH + H(+) = a 4,5-saturated-(3E)-enoyl-CoA + NADP(+)</text>
        <dbReference type="Rhea" id="RHEA:45912"/>
        <dbReference type="ChEBI" id="CHEBI:15378"/>
        <dbReference type="ChEBI" id="CHEBI:57783"/>
        <dbReference type="ChEBI" id="CHEBI:58349"/>
        <dbReference type="ChEBI" id="CHEBI:85101"/>
        <dbReference type="ChEBI" id="CHEBI:85493"/>
        <dbReference type="EC" id="1.3.1.124"/>
    </reaction>
</comment>
<dbReference type="Gene3D" id="3.40.50.720">
    <property type="entry name" value="NAD(P)-binding Rossmann-like Domain"/>
    <property type="match status" value="1"/>
</dbReference>
<dbReference type="GO" id="GO:0009062">
    <property type="term" value="P:fatty acid catabolic process"/>
    <property type="evidence" value="ECO:0007669"/>
    <property type="project" value="InterPro"/>
</dbReference>
<dbReference type="PANTHER" id="PTHR43296">
    <property type="entry name" value="PEROXISOMAL 2,4-DIENOYL-COA REDUCTASE"/>
    <property type="match status" value="1"/>
</dbReference>
<dbReference type="AlphaFoldDB" id="A0A803N5J3"/>
<evidence type="ECO:0000256" key="3">
    <source>
        <dbReference type="ARBA" id="ARBA00026117"/>
    </source>
</evidence>